<dbReference type="HAMAP" id="MF_04110">
    <property type="entry name" value="ENDOLYSIN_T4"/>
    <property type="match status" value="1"/>
</dbReference>
<dbReference type="Proteomes" id="UP001482231">
    <property type="component" value="Unassembled WGS sequence"/>
</dbReference>
<accession>A0ABV0EDZ7</accession>
<proteinExistence type="inferred from homology"/>
<dbReference type="InterPro" id="IPR023346">
    <property type="entry name" value="Lysozyme-like_dom_sf"/>
</dbReference>
<dbReference type="CDD" id="cd16901">
    <property type="entry name" value="lyz_P1"/>
    <property type="match status" value="1"/>
</dbReference>
<name>A0ABV0EDZ7_9BURK</name>
<protein>
    <recommendedName>
        <fullName evidence="6">Lysozyme</fullName>
        <ecNumber evidence="6">3.2.1.17</ecNumber>
    </recommendedName>
</protein>
<dbReference type="EMBL" id="JBAJEX010000003">
    <property type="protein sequence ID" value="MEO1766774.1"/>
    <property type="molecule type" value="Genomic_DNA"/>
</dbReference>
<keyword evidence="3 6" id="KW-0081">Bacteriolytic enzyme</keyword>
<evidence type="ECO:0000256" key="3">
    <source>
        <dbReference type="ARBA" id="ARBA00022638"/>
    </source>
</evidence>
<dbReference type="InterPro" id="IPR023347">
    <property type="entry name" value="Lysozyme_dom_sf"/>
</dbReference>
<dbReference type="InterPro" id="IPR034690">
    <property type="entry name" value="Endolysin_T4_type"/>
</dbReference>
<evidence type="ECO:0000256" key="1">
    <source>
        <dbReference type="ARBA" id="ARBA00000632"/>
    </source>
</evidence>
<comment type="similarity">
    <text evidence="6">Belongs to the glycosyl hydrolase 24 family.</text>
</comment>
<dbReference type="RefSeq" id="WP_347307881.1">
    <property type="nucleotide sequence ID" value="NZ_JBAJEX010000003.1"/>
</dbReference>
<comment type="catalytic activity">
    <reaction evidence="1 6">
        <text>Hydrolysis of (1-&gt;4)-beta-linkages between N-acetylmuramic acid and N-acetyl-D-glucosamine residues in a peptidoglycan and between N-acetyl-D-glucosamine residues in chitodextrins.</text>
        <dbReference type="EC" id="3.2.1.17"/>
    </reaction>
</comment>
<organism evidence="7 8">
    <name type="scientific">Thiobacter aerophilum</name>
    <dbReference type="NCBI Taxonomy" id="3121275"/>
    <lineage>
        <taxon>Bacteria</taxon>
        <taxon>Pseudomonadati</taxon>
        <taxon>Pseudomonadota</taxon>
        <taxon>Betaproteobacteria</taxon>
        <taxon>Burkholderiales</taxon>
        <taxon>Thiobacteraceae</taxon>
        <taxon>Thiobacter</taxon>
    </lineage>
</organism>
<dbReference type="Gene3D" id="1.10.530.40">
    <property type="match status" value="1"/>
</dbReference>
<dbReference type="SUPFAM" id="SSF53955">
    <property type="entry name" value="Lysozyme-like"/>
    <property type="match status" value="1"/>
</dbReference>
<dbReference type="Pfam" id="PF00959">
    <property type="entry name" value="Phage_lysozyme"/>
    <property type="match status" value="1"/>
</dbReference>
<gene>
    <name evidence="7" type="ORF">V6E02_06060</name>
</gene>
<dbReference type="EC" id="3.2.1.17" evidence="6"/>
<comment type="caution">
    <text evidence="7">The sequence shown here is derived from an EMBL/GenBank/DDBJ whole genome shotgun (WGS) entry which is preliminary data.</text>
</comment>
<keyword evidence="4 6" id="KW-0378">Hydrolase</keyword>
<keyword evidence="5 6" id="KW-0326">Glycosidase</keyword>
<keyword evidence="8" id="KW-1185">Reference proteome</keyword>
<evidence type="ECO:0000313" key="8">
    <source>
        <dbReference type="Proteomes" id="UP001482231"/>
    </source>
</evidence>
<dbReference type="InterPro" id="IPR051018">
    <property type="entry name" value="Bacteriophage_GH24"/>
</dbReference>
<sequence>MKPPRLPATLLIASAIALGSIALHEGYSSRAYDDGVGVQTVGFGSTRKEDGTPVKPGDTVTPQRAVVMLARDANRTGREIAACIGDVPLYQHEWDALVSLAYNIGSTAFCKSTIVKRLHQTPPDYAGACEAIKLWTKAGGRVLPGLVKRREAEYRMCMGEATP</sequence>
<keyword evidence="2 6" id="KW-0929">Antimicrobial</keyword>
<dbReference type="PANTHER" id="PTHR38107">
    <property type="match status" value="1"/>
</dbReference>
<dbReference type="InterPro" id="IPR002196">
    <property type="entry name" value="Glyco_hydro_24"/>
</dbReference>
<reference evidence="7 8" key="1">
    <citation type="submission" date="2024-02" db="EMBL/GenBank/DDBJ databases">
        <title>New thermophilic sulfur-oxidizing bacteria from a hot springs of the Uzon caldera (Kamchatka, Russia).</title>
        <authorList>
            <person name="Dukat A.M."/>
            <person name="Elcheninov A.G."/>
            <person name="Frolov E.N."/>
        </authorList>
    </citation>
    <scope>NUCLEOTIDE SEQUENCE [LARGE SCALE GENOMIC DNA]</scope>
    <source>
        <strain evidence="7 8">AK1</strain>
    </source>
</reference>
<evidence type="ECO:0000256" key="2">
    <source>
        <dbReference type="ARBA" id="ARBA00022529"/>
    </source>
</evidence>
<evidence type="ECO:0000256" key="4">
    <source>
        <dbReference type="ARBA" id="ARBA00022801"/>
    </source>
</evidence>
<dbReference type="PANTHER" id="PTHR38107:SF3">
    <property type="entry name" value="LYSOZYME RRRD-RELATED"/>
    <property type="match status" value="1"/>
</dbReference>
<evidence type="ECO:0000256" key="6">
    <source>
        <dbReference type="RuleBase" id="RU003788"/>
    </source>
</evidence>
<evidence type="ECO:0000313" key="7">
    <source>
        <dbReference type="EMBL" id="MEO1766774.1"/>
    </source>
</evidence>
<evidence type="ECO:0000256" key="5">
    <source>
        <dbReference type="ARBA" id="ARBA00023295"/>
    </source>
</evidence>